<evidence type="ECO:0000256" key="3">
    <source>
        <dbReference type="ARBA" id="ARBA00022676"/>
    </source>
</evidence>
<keyword evidence="5" id="KW-0333">Golgi apparatus</keyword>
<dbReference type="InterPro" id="IPR002156">
    <property type="entry name" value="RNaseH_domain"/>
</dbReference>
<dbReference type="InterPro" id="IPR044730">
    <property type="entry name" value="RNase_H-like_dom_plant"/>
</dbReference>
<comment type="subcellular location">
    <subcellularLocation>
        <location evidence="1">Golgi apparatus membrane</location>
        <topology evidence="1">Single-pass type II membrane protein</topology>
    </subcellularLocation>
</comment>
<keyword evidence="3" id="KW-0808">Transferase</keyword>
<reference evidence="7 8" key="1">
    <citation type="journal article" date="2020" name="IScience">
        <title>Genome Sequencing of the Endangered Kingdonia uniflora (Circaeasteraceae, Ranunculales) Reveals Potential Mechanisms of Evolutionary Specialization.</title>
        <authorList>
            <person name="Sun Y."/>
            <person name="Deng T."/>
            <person name="Zhang A."/>
            <person name="Moore M.J."/>
            <person name="Landis J.B."/>
            <person name="Lin N."/>
            <person name="Zhang H."/>
            <person name="Zhang X."/>
            <person name="Huang J."/>
            <person name="Zhang X."/>
            <person name="Sun H."/>
            <person name="Wang H."/>
        </authorList>
    </citation>
    <scope>NUCLEOTIDE SEQUENCE [LARGE SCALE GENOMIC DNA]</scope>
    <source>
        <strain evidence="7">TB1705</strain>
        <tissue evidence="7">Leaf</tissue>
    </source>
</reference>
<proteinExistence type="inferred from homology"/>
<keyword evidence="4" id="KW-0812">Transmembrane</keyword>
<dbReference type="EMBL" id="JACGCM010000854">
    <property type="protein sequence ID" value="KAF6165368.1"/>
    <property type="molecule type" value="Genomic_DNA"/>
</dbReference>
<dbReference type="PANTHER" id="PTHR11062">
    <property type="entry name" value="EXOSTOSIN HEPARAN SULFATE GLYCOSYLTRANSFERASE -RELATED"/>
    <property type="match status" value="1"/>
</dbReference>
<dbReference type="Pfam" id="PF03016">
    <property type="entry name" value="Exostosin_GT47"/>
    <property type="match status" value="1"/>
</dbReference>
<evidence type="ECO:0000256" key="5">
    <source>
        <dbReference type="ARBA" id="ARBA00023034"/>
    </source>
</evidence>
<comment type="caution">
    <text evidence="7">The sequence shown here is derived from an EMBL/GenBank/DDBJ whole genome shotgun (WGS) entry which is preliminary data.</text>
</comment>
<gene>
    <name evidence="7" type="ORF">GIB67_018812</name>
</gene>
<dbReference type="Gene3D" id="3.30.420.10">
    <property type="entry name" value="Ribonuclease H-like superfamily/Ribonuclease H"/>
    <property type="match status" value="1"/>
</dbReference>
<organism evidence="7 8">
    <name type="scientific">Kingdonia uniflora</name>
    <dbReference type="NCBI Taxonomy" id="39325"/>
    <lineage>
        <taxon>Eukaryota</taxon>
        <taxon>Viridiplantae</taxon>
        <taxon>Streptophyta</taxon>
        <taxon>Embryophyta</taxon>
        <taxon>Tracheophyta</taxon>
        <taxon>Spermatophyta</taxon>
        <taxon>Magnoliopsida</taxon>
        <taxon>Ranunculales</taxon>
        <taxon>Circaeasteraceae</taxon>
        <taxon>Kingdonia</taxon>
    </lineage>
</organism>
<dbReference type="GO" id="GO:0004523">
    <property type="term" value="F:RNA-DNA hybrid ribonuclease activity"/>
    <property type="evidence" value="ECO:0007669"/>
    <property type="project" value="InterPro"/>
</dbReference>
<dbReference type="PROSITE" id="PS50879">
    <property type="entry name" value="RNASE_H_1"/>
    <property type="match status" value="1"/>
</dbReference>
<evidence type="ECO:0000256" key="2">
    <source>
        <dbReference type="ARBA" id="ARBA00010271"/>
    </source>
</evidence>
<dbReference type="AlphaFoldDB" id="A0A7J7NES4"/>
<dbReference type="OrthoDB" id="1924787at2759"/>
<dbReference type="Proteomes" id="UP000541444">
    <property type="component" value="Unassembled WGS sequence"/>
</dbReference>
<evidence type="ECO:0000313" key="8">
    <source>
        <dbReference type="Proteomes" id="UP000541444"/>
    </source>
</evidence>
<dbReference type="CDD" id="cd06222">
    <property type="entry name" value="RNase_H_like"/>
    <property type="match status" value="1"/>
</dbReference>
<dbReference type="GO" id="GO:0016757">
    <property type="term" value="F:glycosyltransferase activity"/>
    <property type="evidence" value="ECO:0007669"/>
    <property type="project" value="UniProtKB-KW"/>
</dbReference>
<accession>A0A7J7NES4</accession>
<sequence length="371" mass="41600">MVVRSYFWALPEVGEIKVNTDGAAKGNPSKGGTGFIIRNHRGAVLMTVAMGLGLETSYMAECTALIQGLAMAASNGWVIAWLESDSSAAVTALSNDIIPWSLKNVWKEAKKKMTKIRITRTWREPNFSFDKLAKRCAMLSEGIIESNAGKPSYLHKIEALSKIAANRLHKEQSEWQMDPPFGFKHKVTDNLQRYLQLVLIVEKYPYWNRSLGADHFMLSYHDWGPSTSSHVPQLFHNSIRVLCNANTSEGFNPSKDASFPEIHLRTGEITGIISGPSPSSQSILAFFVDRFYDHIILLLLEQWKNKDEDVQVYDSLSEGVSYNEMLKKSKYCLCPIRYEVASPGVVKAICAECVPVLISDRYVPPFSDILN</sequence>
<dbReference type="GO" id="GO:0000139">
    <property type="term" value="C:Golgi membrane"/>
    <property type="evidence" value="ECO:0007669"/>
    <property type="project" value="UniProtKB-SubCell"/>
</dbReference>
<evidence type="ECO:0000256" key="4">
    <source>
        <dbReference type="ARBA" id="ARBA00022968"/>
    </source>
</evidence>
<feature type="domain" description="RNase H type-1" evidence="6">
    <location>
        <begin position="12"/>
        <end position="145"/>
    </location>
</feature>
<dbReference type="InterPro" id="IPR040911">
    <property type="entry name" value="Exostosin_GT47"/>
</dbReference>
<dbReference type="InterPro" id="IPR012337">
    <property type="entry name" value="RNaseH-like_sf"/>
</dbReference>
<evidence type="ECO:0000259" key="6">
    <source>
        <dbReference type="PROSITE" id="PS50879"/>
    </source>
</evidence>
<keyword evidence="8" id="KW-1185">Reference proteome</keyword>
<dbReference type="PANTHER" id="PTHR11062:SF300">
    <property type="entry name" value="EXOSTOSIN GT47 DOMAIN-CONTAINING PROTEIN"/>
    <property type="match status" value="1"/>
</dbReference>
<evidence type="ECO:0000256" key="1">
    <source>
        <dbReference type="ARBA" id="ARBA00004323"/>
    </source>
</evidence>
<dbReference type="InterPro" id="IPR004263">
    <property type="entry name" value="Exostosin"/>
</dbReference>
<keyword evidence="4" id="KW-0735">Signal-anchor</keyword>
<comment type="similarity">
    <text evidence="2">Belongs to the glycosyltransferase 47 family.</text>
</comment>
<name>A0A7J7NES4_9MAGN</name>
<dbReference type="SUPFAM" id="SSF53098">
    <property type="entry name" value="Ribonuclease H-like"/>
    <property type="match status" value="1"/>
</dbReference>
<dbReference type="GO" id="GO:0003676">
    <property type="term" value="F:nucleic acid binding"/>
    <property type="evidence" value="ECO:0007669"/>
    <property type="project" value="InterPro"/>
</dbReference>
<dbReference type="InterPro" id="IPR036397">
    <property type="entry name" value="RNaseH_sf"/>
</dbReference>
<keyword evidence="3" id="KW-0328">Glycosyltransferase</keyword>
<dbReference type="Pfam" id="PF13456">
    <property type="entry name" value="RVT_3"/>
    <property type="match status" value="1"/>
</dbReference>
<evidence type="ECO:0000313" key="7">
    <source>
        <dbReference type="EMBL" id="KAF6165368.1"/>
    </source>
</evidence>
<protein>
    <recommendedName>
        <fullName evidence="6">RNase H type-1 domain-containing protein</fullName>
    </recommendedName>
</protein>